<evidence type="ECO:0000313" key="3">
    <source>
        <dbReference type="EMBL" id="PJF17438.1"/>
    </source>
</evidence>
<gene>
    <name evidence="3" type="ORF">PSACC_02769</name>
</gene>
<feature type="chain" id="PRO_5014170668" evidence="2">
    <location>
        <begin position="19"/>
        <end position="1394"/>
    </location>
</feature>
<evidence type="ECO:0000313" key="4">
    <source>
        <dbReference type="Proteomes" id="UP000240830"/>
    </source>
</evidence>
<sequence length="1394" mass="155684">MGIFLSLLFCILPIACSGTENSDIQSLSSSLNKRQKSVSLSDNFRLSPELATYLTLDGAKTLFEILLGVPNYDKYTKPTTIIDSDKEMVKFGPLTDEIVSVMGPDVCALFVSHYQLFEHSKVTVDKCISIFIKNIAKPEYPRGVLQSLPVDWFTKRPVELLNALTAKQLKSLFPSRHNLELNNPNNCQGLTVAMALKLINLNVIPGNQCISKITDLDTMECGSSLSLISSPEALCYYNGPLSKSVTTALLEDHLHNYASKVKGDIICQNLHLEFARYGHRGATARCLHGYFHAGPKPLDISQFLPETLEQWLSKYPSDVQNLNPMYLGSLPYSCWKHILGCKDNLNREFLKTIAPNTTLMPTIILDLPPEDQKLIKEHAPPRFLKSVHIQFTTESLLEPLNDGCHETANQMVQCRGEYPSKFFSGLTVTGARTLLCASCGVKDYGSFLRSDSYLEKDISLEFTDWIRPEQVSTNPKVCAVFLHAVKRFKGLGQISMECWGLHLNELIEVGNLNKANFNYFPPKVLRLRAADLFVLFKTKGLRAYNFQNDLVKAAIEDPKACSRMKLDYFRIYPQVIIPPKCVARLADIDTTEDGAFKNLGPDAFSHYDGPLSDALLKKITKDQLASFGAQLDKNMVCNEVRLNLLAKDVIQHVTLQCIRGSLSKPTGIIGPSFKKIPDSIVLQWMQLEPQNFRNLAISDRPRIAQSVWMDVLQYPKIDLAIANQLFGEQEDIGMLDLPGYDIDEACLRTLLEAIPLLAHALMVRAKTLPVNLYSILGPQLVTEGITVCHQKRAGIHLFATLENVENAADIIANIPWEFCASLSKGEYLRYTWLRANFSKECRKHLQFPSNHLTPELSSDPHERNNGLDALKTGRAPRQSPLDLEAMLTDITWSDCDKKHCSKGHICTRGQLQVPSNYLDPEGGSFILTIYRYTQQDQEPRAHLIFLTGGPGGPGVDERPNALSISELTKGDVATYLVDHRGLGESGQFTRMRNSWEAETLNLKYTFANKKFDEKDLRLEPAALDIAMVGLAILRTHPAARLSIYGFSYGALWAHEAVRLMPNLFDSVVVGGMPALRGVPAEHNIQDILEHCKLDPFCRSKMGSDVLDTFPKMVEHLGDPETNQCVKMLHSKLGVLEGTAEERVQNIAVRLEDFVIDTLLVRASYANVQILLPLVKATIDCIDIDKYSSRVLEPLIDAIKLDKIDYPTFSVFVQKVVNADYYVPSIGPSALHPPHLHPYYYVDNVHQLPFCKYCLAGRNKSSPEPLTTEKTAFYFLQGLFDVQTPFNLAKQVFDSIKAPLKIFQPVNNRGHGGFGLGETEYIIAAVYGQSVAAAQQLVEKSAESRPMKWKFAVPGDPFSRLWSCVNDALVNEPVDGSLPKIEISGRAVSSLDKLP</sequence>
<protein>
    <submittedName>
        <fullName evidence="3">Proteinase (Secreted protein)</fullName>
    </submittedName>
</protein>
<evidence type="ECO:0000256" key="1">
    <source>
        <dbReference type="SAM" id="MobiDB-lite"/>
    </source>
</evidence>
<comment type="caution">
    <text evidence="3">The sequence shown here is derived from an EMBL/GenBank/DDBJ whole genome shotgun (WGS) entry which is preliminary data.</text>
</comment>
<feature type="signal peptide" evidence="2">
    <location>
        <begin position="1"/>
        <end position="18"/>
    </location>
</feature>
<organism evidence="3 4">
    <name type="scientific">Paramicrosporidium saccamoebae</name>
    <dbReference type="NCBI Taxonomy" id="1246581"/>
    <lineage>
        <taxon>Eukaryota</taxon>
        <taxon>Fungi</taxon>
        <taxon>Fungi incertae sedis</taxon>
        <taxon>Cryptomycota</taxon>
        <taxon>Cryptomycota incertae sedis</taxon>
        <taxon>Paramicrosporidium</taxon>
    </lineage>
</organism>
<dbReference type="SUPFAM" id="SSF53474">
    <property type="entry name" value="alpha/beta-Hydrolases"/>
    <property type="match status" value="1"/>
</dbReference>
<keyword evidence="4" id="KW-1185">Reference proteome</keyword>
<evidence type="ECO:0000256" key="2">
    <source>
        <dbReference type="SAM" id="SignalP"/>
    </source>
</evidence>
<dbReference type="EMBL" id="MTSL01000174">
    <property type="protein sequence ID" value="PJF17438.1"/>
    <property type="molecule type" value="Genomic_DNA"/>
</dbReference>
<name>A0A2H9TI59_9FUNG</name>
<dbReference type="OrthoDB" id="427735at2759"/>
<proteinExistence type="predicted"/>
<dbReference type="Proteomes" id="UP000240830">
    <property type="component" value="Unassembled WGS sequence"/>
</dbReference>
<reference evidence="3 4" key="1">
    <citation type="submission" date="2016-10" db="EMBL/GenBank/DDBJ databases">
        <title>The genome of Paramicrosporidium saccamoebae is the missing link in understanding Cryptomycota and Microsporidia evolution.</title>
        <authorList>
            <person name="Quandt C.A."/>
            <person name="Beaudet D."/>
            <person name="Corsaro D."/>
            <person name="Michel R."/>
            <person name="Corradi N."/>
            <person name="James T."/>
        </authorList>
    </citation>
    <scope>NUCLEOTIDE SEQUENCE [LARGE SCALE GENOMIC DNA]</scope>
    <source>
        <strain evidence="3 4">KSL3</strain>
    </source>
</reference>
<keyword evidence="2" id="KW-0732">Signal</keyword>
<dbReference type="Gene3D" id="3.40.50.1820">
    <property type="entry name" value="alpha/beta hydrolase"/>
    <property type="match status" value="1"/>
</dbReference>
<accession>A0A2H9TI59</accession>
<feature type="region of interest" description="Disordered" evidence="1">
    <location>
        <begin position="852"/>
        <end position="875"/>
    </location>
</feature>
<dbReference type="InterPro" id="IPR029058">
    <property type="entry name" value="AB_hydrolase_fold"/>
</dbReference>